<evidence type="ECO:0000256" key="2">
    <source>
        <dbReference type="ARBA" id="ARBA00022723"/>
    </source>
</evidence>
<dbReference type="PANTHER" id="PTHR48073">
    <property type="entry name" value="O-SUCCINYLBENZOATE SYNTHASE-RELATED"/>
    <property type="match status" value="1"/>
</dbReference>
<dbReference type="UniPathway" id="UPA00079"/>
<keyword evidence="9" id="KW-1185">Reference proteome</keyword>
<evidence type="ECO:0000256" key="6">
    <source>
        <dbReference type="NCBIfam" id="TIGR01928"/>
    </source>
</evidence>
<dbReference type="Pfam" id="PF13378">
    <property type="entry name" value="MR_MLE_C"/>
    <property type="match status" value="1"/>
</dbReference>
<dbReference type="RefSeq" id="WP_194449141.1">
    <property type="nucleotide sequence ID" value="NZ_CP063849.1"/>
</dbReference>
<dbReference type="GO" id="GO:0009234">
    <property type="term" value="P:menaquinone biosynthetic process"/>
    <property type="evidence" value="ECO:0007669"/>
    <property type="project" value="UniProtKB-UniRule"/>
</dbReference>
<dbReference type="KEGG" id="pfer:IRI77_32745"/>
<dbReference type="InterPro" id="IPR029065">
    <property type="entry name" value="Enolase_C-like"/>
</dbReference>
<dbReference type="Gene3D" id="3.30.390.10">
    <property type="entry name" value="Enolase-like, N-terminal domain"/>
    <property type="match status" value="1"/>
</dbReference>
<keyword evidence="2" id="KW-0479">Metal-binding</keyword>
<evidence type="ECO:0000259" key="7">
    <source>
        <dbReference type="SMART" id="SM00922"/>
    </source>
</evidence>
<dbReference type="Proteomes" id="UP000593892">
    <property type="component" value="Chromosome"/>
</dbReference>
<reference evidence="8 9" key="1">
    <citation type="submission" date="2020-10" db="EMBL/GenBank/DDBJ databases">
        <title>Complete genome sequence of Paludibaculum fermentans P105T, a facultatively anaerobic acidobacterium capable of dissimilatory Fe(III) reduction.</title>
        <authorList>
            <person name="Dedysh S.N."/>
            <person name="Beletsky A.V."/>
            <person name="Kulichevskaya I.S."/>
            <person name="Mardanov A.V."/>
            <person name="Ravin N.V."/>
        </authorList>
    </citation>
    <scope>NUCLEOTIDE SEQUENCE [LARGE SCALE GENOMIC DNA]</scope>
    <source>
        <strain evidence="8 9">P105</strain>
    </source>
</reference>
<dbReference type="GO" id="GO:0043748">
    <property type="term" value="F:O-succinylbenzoate synthase activity"/>
    <property type="evidence" value="ECO:0007669"/>
    <property type="project" value="UniProtKB-EC"/>
</dbReference>
<proteinExistence type="predicted"/>
<comment type="cofactor">
    <cofactor evidence="1">
        <name>a divalent metal cation</name>
        <dbReference type="ChEBI" id="CHEBI:60240"/>
    </cofactor>
</comment>
<dbReference type="AlphaFoldDB" id="A0A7S7SIX3"/>
<dbReference type="InterPro" id="IPR013342">
    <property type="entry name" value="Mandelate_racemase_C"/>
</dbReference>
<evidence type="ECO:0000256" key="5">
    <source>
        <dbReference type="ARBA" id="ARBA00029491"/>
    </source>
</evidence>
<evidence type="ECO:0000256" key="4">
    <source>
        <dbReference type="ARBA" id="ARBA00023239"/>
    </source>
</evidence>
<keyword evidence="3" id="KW-0460">Magnesium</keyword>
<dbReference type="GO" id="GO:0016854">
    <property type="term" value="F:racemase and epimerase activity"/>
    <property type="evidence" value="ECO:0007669"/>
    <property type="project" value="UniProtKB-ARBA"/>
</dbReference>
<evidence type="ECO:0000256" key="3">
    <source>
        <dbReference type="ARBA" id="ARBA00022842"/>
    </source>
</evidence>
<gene>
    <name evidence="8" type="primary">menC</name>
    <name evidence="8" type="ORF">IRI77_32745</name>
</gene>
<dbReference type="Gene3D" id="3.20.20.120">
    <property type="entry name" value="Enolase-like C-terminal domain"/>
    <property type="match status" value="1"/>
</dbReference>
<dbReference type="SFLD" id="SFLDG00180">
    <property type="entry name" value="muconate_cycloisomerase"/>
    <property type="match status" value="1"/>
</dbReference>
<dbReference type="SMART" id="SM00922">
    <property type="entry name" value="MR_MLE"/>
    <property type="match status" value="1"/>
</dbReference>
<dbReference type="SFLD" id="SFLDS00001">
    <property type="entry name" value="Enolase"/>
    <property type="match status" value="1"/>
</dbReference>
<dbReference type="SUPFAM" id="SSF51604">
    <property type="entry name" value="Enolase C-terminal domain-like"/>
    <property type="match status" value="1"/>
</dbReference>
<dbReference type="InterPro" id="IPR010197">
    <property type="entry name" value="OSBS/NAAAR"/>
</dbReference>
<dbReference type="PANTHER" id="PTHR48073:SF5">
    <property type="entry name" value="O-SUCCINYLBENZOATE SYNTHASE"/>
    <property type="match status" value="1"/>
</dbReference>
<dbReference type="EMBL" id="CP063849">
    <property type="protein sequence ID" value="QOY87472.1"/>
    <property type="molecule type" value="Genomic_DNA"/>
</dbReference>
<dbReference type="InterPro" id="IPR036849">
    <property type="entry name" value="Enolase-like_C_sf"/>
</dbReference>
<dbReference type="EC" id="4.2.1.113" evidence="5 6"/>
<keyword evidence="4 8" id="KW-0456">Lyase</keyword>
<dbReference type="CDD" id="cd03317">
    <property type="entry name" value="NAAAR"/>
    <property type="match status" value="1"/>
</dbReference>
<evidence type="ECO:0000313" key="9">
    <source>
        <dbReference type="Proteomes" id="UP000593892"/>
    </source>
</evidence>
<protein>
    <recommendedName>
        <fullName evidence="5 6">o-succinylbenzoate synthase</fullName>
        <ecNumber evidence="5 6">4.2.1.113</ecNumber>
    </recommendedName>
</protein>
<dbReference type="InterPro" id="IPR013341">
    <property type="entry name" value="Mandelate_racemase_N_dom"/>
</dbReference>
<organism evidence="8 9">
    <name type="scientific">Paludibaculum fermentans</name>
    <dbReference type="NCBI Taxonomy" id="1473598"/>
    <lineage>
        <taxon>Bacteria</taxon>
        <taxon>Pseudomonadati</taxon>
        <taxon>Acidobacteriota</taxon>
        <taxon>Terriglobia</taxon>
        <taxon>Bryobacterales</taxon>
        <taxon>Bryobacteraceae</taxon>
        <taxon>Paludibaculum</taxon>
    </lineage>
</organism>
<name>A0A7S7SIX3_PALFE</name>
<evidence type="ECO:0000313" key="8">
    <source>
        <dbReference type="EMBL" id="QOY87472.1"/>
    </source>
</evidence>
<dbReference type="Pfam" id="PF02746">
    <property type="entry name" value="MR_MLE_N"/>
    <property type="match status" value="1"/>
</dbReference>
<dbReference type="GO" id="GO:0046872">
    <property type="term" value="F:metal ion binding"/>
    <property type="evidence" value="ECO:0007669"/>
    <property type="project" value="UniProtKB-KW"/>
</dbReference>
<dbReference type="NCBIfam" id="TIGR01928">
    <property type="entry name" value="menC_lowGC_arch"/>
    <property type="match status" value="1"/>
</dbReference>
<feature type="domain" description="Mandelate racemase/muconate lactonizing enzyme C-terminal" evidence="7">
    <location>
        <begin position="145"/>
        <end position="237"/>
    </location>
</feature>
<dbReference type="SFLD" id="SFLDF00009">
    <property type="entry name" value="o-succinylbenzoate_synthase"/>
    <property type="match status" value="1"/>
</dbReference>
<dbReference type="SUPFAM" id="SSF54826">
    <property type="entry name" value="Enolase N-terminal domain-like"/>
    <property type="match status" value="1"/>
</dbReference>
<dbReference type="UniPathway" id="UPA01057">
    <property type="reaction ID" value="UER00165"/>
</dbReference>
<dbReference type="InterPro" id="IPR029017">
    <property type="entry name" value="Enolase-like_N"/>
</dbReference>
<sequence length="373" mass="41437">MGFKIEHVRLHWIEMPLVHFFETSFGRTYSRQMILVEVSCGGVSGWGEVTCGEHPYYNEEWTEGAWELLNAYIVPAVLGKSFNSASEVGQCTAGMKGHRMTRGGLEAACWDLEARLAGIPLWKLIGGGARPEIPCGVSIGIQDSVAQLLGKIHTEVDAGYQRIKMKIKPGWDVEVIREVRREFPSILLMADANSAYTLSDIDHLKKLDEFNLMMIEQPLSHDEIIDHAQLQAALDTPICLDECIRTAHHAEQALRLKAGRIINIKLGRVGGFAEAIKVHDICQRHGIPVWCGGMLESGIGRAHNIALATLPNFVLPGDVSASRRYWKRDIIDPWVEVTPRGTIVTGDAPGFGYPLDLDFLESVRTRHESHSAQ</sequence>
<evidence type="ECO:0000256" key="1">
    <source>
        <dbReference type="ARBA" id="ARBA00001968"/>
    </source>
</evidence>
<accession>A0A7S7SIX3</accession>